<protein>
    <submittedName>
        <fullName evidence="2">Non-specific cytotoxic cell receptor protein 1 like protein</fullName>
    </submittedName>
</protein>
<dbReference type="PANTHER" id="PTHR12125">
    <property type="entry name" value="F-BOX ONLY PROTEIN 6-LIKE PROTEIN"/>
    <property type="match status" value="1"/>
</dbReference>
<accession>M7AR95</accession>
<dbReference type="SUPFAM" id="SSF49785">
    <property type="entry name" value="Galactose-binding domain-like"/>
    <property type="match status" value="1"/>
</dbReference>
<feature type="domain" description="FBA" evidence="1">
    <location>
        <begin position="23"/>
        <end position="213"/>
    </location>
</feature>
<evidence type="ECO:0000313" key="2">
    <source>
        <dbReference type="EMBL" id="EMP27826.1"/>
    </source>
</evidence>
<gene>
    <name evidence="2" type="ORF">UY3_15073</name>
</gene>
<dbReference type="Gene3D" id="2.60.120.260">
    <property type="entry name" value="Galactose-binding domain-like"/>
    <property type="match status" value="1"/>
</dbReference>
<dbReference type="Pfam" id="PF04300">
    <property type="entry name" value="FBA"/>
    <property type="match status" value="1"/>
</dbReference>
<dbReference type="SMART" id="SM01198">
    <property type="entry name" value="FBA"/>
    <property type="match status" value="1"/>
</dbReference>
<proteinExistence type="predicted"/>
<dbReference type="InterPro" id="IPR039752">
    <property type="entry name" value="F-box_only"/>
</dbReference>
<evidence type="ECO:0000259" key="1">
    <source>
        <dbReference type="PROSITE" id="PS51114"/>
    </source>
</evidence>
<dbReference type="Proteomes" id="UP000031443">
    <property type="component" value="Unassembled WGS sequence"/>
</dbReference>
<evidence type="ECO:0000313" key="3">
    <source>
        <dbReference type="Proteomes" id="UP000031443"/>
    </source>
</evidence>
<dbReference type="GO" id="GO:0031146">
    <property type="term" value="P:SCF-dependent proteasomal ubiquitin-dependent protein catabolic process"/>
    <property type="evidence" value="ECO:0007669"/>
    <property type="project" value="TreeGrafter"/>
</dbReference>
<dbReference type="GO" id="GO:0005737">
    <property type="term" value="C:cytoplasm"/>
    <property type="evidence" value="ECO:0007669"/>
    <property type="project" value="UniProtKB-ARBA"/>
</dbReference>
<name>M7AR95_CHEMY</name>
<dbReference type="GO" id="GO:0061630">
    <property type="term" value="F:ubiquitin protein ligase activity"/>
    <property type="evidence" value="ECO:0007669"/>
    <property type="project" value="TreeGrafter"/>
</dbReference>
<organism evidence="2 3">
    <name type="scientific">Chelonia mydas</name>
    <name type="common">Green sea-turtle</name>
    <name type="synonym">Chelonia agassizi</name>
    <dbReference type="NCBI Taxonomy" id="8469"/>
    <lineage>
        <taxon>Eukaryota</taxon>
        <taxon>Metazoa</taxon>
        <taxon>Chordata</taxon>
        <taxon>Craniata</taxon>
        <taxon>Vertebrata</taxon>
        <taxon>Euteleostomi</taxon>
        <taxon>Archelosauria</taxon>
        <taxon>Testudinata</taxon>
        <taxon>Testudines</taxon>
        <taxon>Cryptodira</taxon>
        <taxon>Durocryptodira</taxon>
        <taxon>Americhelydia</taxon>
        <taxon>Chelonioidea</taxon>
        <taxon>Cheloniidae</taxon>
        <taxon>Chelonia</taxon>
    </lineage>
</organism>
<dbReference type="GO" id="GO:0036503">
    <property type="term" value="P:ERAD pathway"/>
    <property type="evidence" value="ECO:0007669"/>
    <property type="project" value="TreeGrafter"/>
</dbReference>
<keyword evidence="2" id="KW-0675">Receptor</keyword>
<dbReference type="InterPro" id="IPR007397">
    <property type="entry name" value="F-box-assoc_dom"/>
</dbReference>
<keyword evidence="3" id="KW-1185">Reference proteome</keyword>
<dbReference type="PANTHER" id="PTHR12125:SF1">
    <property type="entry name" value="F-BOX ONLY PROTEIN 50"/>
    <property type="match status" value="1"/>
</dbReference>
<dbReference type="PROSITE" id="PS51114">
    <property type="entry name" value="FBA"/>
    <property type="match status" value="1"/>
</dbReference>
<dbReference type="GO" id="GO:0006516">
    <property type="term" value="P:glycoprotein catabolic process"/>
    <property type="evidence" value="ECO:0007669"/>
    <property type="project" value="TreeGrafter"/>
</dbReference>
<dbReference type="AlphaFoldDB" id="M7AR95"/>
<dbReference type="EMBL" id="KB566783">
    <property type="protein sequence ID" value="EMP27826.1"/>
    <property type="molecule type" value="Genomic_DNA"/>
</dbReference>
<dbReference type="GO" id="GO:0019005">
    <property type="term" value="C:SCF ubiquitin ligase complex"/>
    <property type="evidence" value="ECO:0007669"/>
    <property type="project" value="TreeGrafter"/>
</dbReference>
<dbReference type="InterPro" id="IPR008979">
    <property type="entry name" value="Galactose-bd-like_sf"/>
</dbReference>
<sequence length="215" mass="23715">MAKAPGCPRLRRPSCYLPTALFFAALCGSGAVLRRKGVNISEPAPHLPPNSPQVPLESLGNFSGWAISTEELPPQVAGKKPGSEGPRFSWCVKQQQVDLLAEGLWEELLDSYQPNVTVMDWYWLSFECPGGRVPVAATAPLPRSLTPLREFHHEGPEHGASREEKNWCHVSHVFHGYGPGVRYVHFQHRTLNAETPGGLCRTRATDSSVSVQLRD</sequence>
<reference evidence="3" key="1">
    <citation type="journal article" date="2013" name="Nat. Genet.">
        <title>The draft genomes of soft-shell turtle and green sea turtle yield insights into the development and evolution of the turtle-specific body plan.</title>
        <authorList>
            <person name="Wang Z."/>
            <person name="Pascual-Anaya J."/>
            <person name="Zadissa A."/>
            <person name="Li W."/>
            <person name="Niimura Y."/>
            <person name="Huang Z."/>
            <person name="Li C."/>
            <person name="White S."/>
            <person name="Xiong Z."/>
            <person name="Fang D."/>
            <person name="Wang B."/>
            <person name="Ming Y."/>
            <person name="Chen Y."/>
            <person name="Zheng Y."/>
            <person name="Kuraku S."/>
            <person name="Pignatelli M."/>
            <person name="Herrero J."/>
            <person name="Beal K."/>
            <person name="Nozawa M."/>
            <person name="Li Q."/>
            <person name="Wang J."/>
            <person name="Zhang H."/>
            <person name="Yu L."/>
            <person name="Shigenobu S."/>
            <person name="Wang J."/>
            <person name="Liu J."/>
            <person name="Flicek P."/>
            <person name="Searle S."/>
            <person name="Wang J."/>
            <person name="Kuratani S."/>
            <person name="Yin Y."/>
            <person name="Aken B."/>
            <person name="Zhang G."/>
            <person name="Irie N."/>
        </authorList>
    </citation>
    <scope>NUCLEOTIDE SEQUENCE [LARGE SCALE GENOMIC DNA]</scope>
</reference>
<dbReference type="STRING" id="8469.M7AR95"/>